<dbReference type="Proteomes" id="UP000030742">
    <property type="component" value="Unassembled WGS sequence"/>
</dbReference>
<organism evidence="3 4">
    <name type="scientific">Dendroctonus ponderosae</name>
    <name type="common">Mountain pine beetle</name>
    <dbReference type="NCBI Taxonomy" id="77166"/>
    <lineage>
        <taxon>Eukaryota</taxon>
        <taxon>Metazoa</taxon>
        <taxon>Ecdysozoa</taxon>
        <taxon>Arthropoda</taxon>
        <taxon>Hexapoda</taxon>
        <taxon>Insecta</taxon>
        <taxon>Pterygota</taxon>
        <taxon>Neoptera</taxon>
        <taxon>Endopterygota</taxon>
        <taxon>Coleoptera</taxon>
        <taxon>Polyphaga</taxon>
        <taxon>Cucujiformia</taxon>
        <taxon>Curculionidae</taxon>
        <taxon>Scolytinae</taxon>
        <taxon>Dendroctonus</taxon>
    </lineage>
</organism>
<dbReference type="PROSITE" id="PS00028">
    <property type="entry name" value="ZINC_FINGER_C2H2_1"/>
    <property type="match status" value="2"/>
</dbReference>
<feature type="binding site" evidence="1">
    <location>
        <position position="12"/>
    </location>
    <ligand>
        <name>Zn(2+)</name>
        <dbReference type="ChEBI" id="CHEBI:29105"/>
    </ligand>
</feature>
<dbReference type="EMBL" id="KB631871">
    <property type="protein sequence ID" value="ERL86854.1"/>
    <property type="molecule type" value="Genomic_DNA"/>
</dbReference>
<proteinExistence type="predicted"/>
<dbReference type="OrthoDB" id="6783516at2759"/>
<protein>
    <recommendedName>
        <fullName evidence="2">ZAD domain-containing protein</fullName>
    </recommendedName>
</protein>
<gene>
    <name evidence="3" type="ORF">D910_04257</name>
</gene>
<dbReference type="AlphaFoldDB" id="U4TZ39"/>
<dbReference type="SMART" id="SM00355">
    <property type="entry name" value="ZnF_C2H2"/>
    <property type="match status" value="2"/>
</dbReference>
<feature type="binding site" evidence="1">
    <location>
        <position position="9"/>
    </location>
    <ligand>
        <name>Zn(2+)</name>
        <dbReference type="ChEBI" id="CHEBI:29105"/>
    </ligand>
</feature>
<keyword evidence="1" id="KW-0862">Zinc</keyword>
<dbReference type="InterPro" id="IPR013087">
    <property type="entry name" value="Znf_C2H2_type"/>
</dbReference>
<evidence type="ECO:0000259" key="2">
    <source>
        <dbReference type="PROSITE" id="PS51915"/>
    </source>
</evidence>
<feature type="domain" description="ZAD" evidence="2">
    <location>
        <begin position="7"/>
        <end position="82"/>
    </location>
</feature>
<keyword evidence="1" id="KW-0479">Metal-binding</keyword>
<feature type="binding site" evidence="1">
    <location>
        <position position="55"/>
    </location>
    <ligand>
        <name>Zn(2+)</name>
        <dbReference type="ChEBI" id="CHEBI:29105"/>
    </ligand>
</feature>
<evidence type="ECO:0000256" key="1">
    <source>
        <dbReference type="PROSITE-ProRule" id="PRU01263"/>
    </source>
</evidence>
<reference evidence="3 4" key="1">
    <citation type="journal article" date="2013" name="Genome Biol.">
        <title>Draft genome of the mountain pine beetle, Dendroctonus ponderosae Hopkins, a major forest pest.</title>
        <authorList>
            <person name="Keeling C.I."/>
            <person name="Yuen M.M."/>
            <person name="Liao N.Y."/>
            <person name="Docking T.R."/>
            <person name="Chan S.K."/>
            <person name="Taylor G.A."/>
            <person name="Palmquist D.L."/>
            <person name="Jackman S.D."/>
            <person name="Nguyen A."/>
            <person name="Li M."/>
            <person name="Henderson H."/>
            <person name="Janes J.K."/>
            <person name="Zhao Y."/>
            <person name="Pandoh P."/>
            <person name="Moore R."/>
            <person name="Sperling F.A."/>
            <person name="Huber D.P."/>
            <person name="Birol I."/>
            <person name="Jones S.J."/>
            <person name="Bohlmann J."/>
        </authorList>
    </citation>
    <scope>NUCLEOTIDE SEQUENCE</scope>
</reference>
<evidence type="ECO:0000313" key="3">
    <source>
        <dbReference type="EMBL" id="ERL86854.1"/>
    </source>
</evidence>
<dbReference type="GO" id="GO:0005634">
    <property type="term" value="C:nucleus"/>
    <property type="evidence" value="ECO:0007669"/>
    <property type="project" value="InterPro"/>
</dbReference>
<sequence>MSNNSFDFCKLCCASRGLINMFTGKCRSFRNILRKIIKETLCIEVELDDDFKSICINCLIDVTNFYYFKLNCHQTQIKLKHNGPIISVAKKPRIEKTHLDEIELPDIATITNVLDWLALKQKDDKNSPKFLEYEKAKVNSVACQTASIELRNQSCETTYIKLKNQSCQTTSIKMRVQSCQANLYRPAQTICKTEDVLTTSRPQKTTKALINKSVQCSLRSFKSDRPSVKNNLNLNKGCQTDLRTIKLEPNQTHCDLKKPFWKNDVLSPEAEYLQNQKLGTEPCSDKNQLSENSMQSVSKSITKACISPATSNLLQVKSKKSMKVTICQICDQSLYSAREVNKHKQTHMWCHICNKRFKTTKLAQGHIYSSHVRKHQDTENLNKRNWAAYVDLLKVDGCPSFKIEYPLAYQYLSLFRCKADRNWIKPDCEEAGRPVSTHHQEIGT</sequence>
<feature type="binding site" evidence="1">
    <location>
        <position position="58"/>
    </location>
    <ligand>
        <name>Zn(2+)</name>
        <dbReference type="ChEBI" id="CHEBI:29105"/>
    </ligand>
</feature>
<keyword evidence="1" id="KW-0863">Zinc-finger</keyword>
<accession>U4TZ39</accession>
<dbReference type="GO" id="GO:0008270">
    <property type="term" value="F:zinc ion binding"/>
    <property type="evidence" value="ECO:0007669"/>
    <property type="project" value="UniProtKB-UniRule"/>
</dbReference>
<dbReference type="InterPro" id="IPR012934">
    <property type="entry name" value="Znf_AD"/>
</dbReference>
<dbReference type="PROSITE" id="PS51915">
    <property type="entry name" value="ZAD"/>
    <property type="match status" value="1"/>
</dbReference>
<evidence type="ECO:0000313" key="4">
    <source>
        <dbReference type="Proteomes" id="UP000030742"/>
    </source>
</evidence>
<name>U4TZ39_DENPD</name>